<dbReference type="EMBL" id="MF591718">
    <property type="protein sequence ID" value="AXU40750.1"/>
    <property type="molecule type" value="Genomic_DNA"/>
</dbReference>
<protein>
    <recommendedName>
        <fullName evidence="2">Ycf34</fullName>
    </recommendedName>
</protein>
<dbReference type="RefSeq" id="YP_009694333.1">
    <property type="nucleotide sequence ID" value="NC_044758.1"/>
</dbReference>
<name>A0A5A4MIQ9_9PHAE</name>
<sequence length="93" mass="11123">MCICLNCDRINRCRVYSIIEQQHKEKMKCQTKPFSPQAPILLCINFFSKKRLYALEWDVSECLSYQEKPGSWLESNKKSLNFSSYLLFDLFFH</sequence>
<reference evidence="1" key="1">
    <citation type="journal article" date="2020" name="Sci. Rep.">
        <title>Organelle inheritance and genome architecture variation in isogamous brown algae.</title>
        <authorList>
            <person name="Choi J.W."/>
            <person name="Graf L."/>
            <person name="Peters A.F."/>
            <person name="Cock J.M."/>
            <person name="Nishitsuji K."/>
            <person name="Arimoto A."/>
            <person name="Shoguchi E."/>
            <person name="Nagasato C."/>
            <person name="Choi C.G."/>
            <person name="Yoon H.S."/>
        </authorList>
    </citation>
    <scope>NUCLEOTIDE SEQUENCE</scope>
</reference>
<evidence type="ECO:0008006" key="2">
    <source>
        <dbReference type="Google" id="ProtNLM"/>
    </source>
</evidence>
<accession>A0A5A4MIQ9</accession>
<dbReference type="GeneID" id="41825034"/>
<keyword evidence="1" id="KW-0934">Plastid</keyword>
<evidence type="ECO:0000313" key="1">
    <source>
        <dbReference type="EMBL" id="AXU40750.1"/>
    </source>
</evidence>
<geneLocation type="plastid" evidence="1"/>
<gene>
    <name evidence="1" type="primary">ycf34</name>
    <name evidence="1" type="ORF">Scana_106</name>
</gene>
<proteinExistence type="predicted"/>
<organism evidence="1">
    <name type="scientific">Hapterophycus canaliculatus</name>
    <dbReference type="NCBI Taxonomy" id="2567908"/>
    <lineage>
        <taxon>Eukaryota</taxon>
        <taxon>Sar</taxon>
        <taxon>Stramenopiles</taxon>
        <taxon>Ochrophyta</taxon>
        <taxon>PX clade</taxon>
        <taxon>Phaeophyceae</taxon>
        <taxon>Ectocarpales</taxon>
        <taxon>Scytosiphonaceae</taxon>
        <taxon>Hapterophycus</taxon>
    </lineage>
</organism>
<dbReference type="InterPro" id="IPR019656">
    <property type="entry name" value="Uncharacterised_Ycf34"/>
</dbReference>
<dbReference type="Pfam" id="PF10718">
    <property type="entry name" value="Ycf34"/>
    <property type="match status" value="1"/>
</dbReference>
<dbReference type="AlphaFoldDB" id="A0A5A4MIQ9"/>